<feature type="compositionally biased region" description="Polar residues" evidence="1">
    <location>
        <begin position="165"/>
        <end position="177"/>
    </location>
</feature>
<feature type="region of interest" description="Disordered" evidence="1">
    <location>
        <begin position="84"/>
        <end position="202"/>
    </location>
</feature>
<proteinExistence type="predicted"/>
<sequence length="221" mass="23708">MITTPPSAIPRMLVPSRESMDPHPHFQPRHQVQGLDRHRQPQQQQQLPQHHSQCLALQHKLRVLGASLALANEQRICELNRYPASNTTSTSTSSSYPSTGAGFATGSGLDQGQGDRYGHDPNLGATPHGRRPLTSNPGAMHRPGHTRSEPPLEPEAKQYPAPACSGTNQGLIRTGTASRGAVVGRGWSPRSGSGVGGEGSEVQEKRILFRGIVSAKSSTRL</sequence>
<keyword evidence="3" id="KW-1185">Reference proteome</keyword>
<dbReference type="EMBL" id="KI669493">
    <property type="protein sequence ID" value="OCF37315.1"/>
    <property type="molecule type" value="Genomic_DNA"/>
</dbReference>
<reference evidence="3" key="2">
    <citation type="submission" date="2013-12" db="EMBL/GenBank/DDBJ databases">
        <title>Evolution of pathogenesis and genome organization in the Tremellales.</title>
        <authorList>
            <person name="Cuomo C."/>
            <person name="Litvintseva A."/>
            <person name="Heitman J."/>
            <person name="Chen Y."/>
            <person name="Sun S."/>
            <person name="Springer D."/>
            <person name="Dromer F."/>
            <person name="Young S."/>
            <person name="Zeng Q."/>
            <person name="Chapman S."/>
            <person name="Gujja S."/>
            <person name="Saif S."/>
            <person name="Birren B."/>
        </authorList>
    </citation>
    <scope>NUCLEOTIDE SEQUENCE [LARGE SCALE GENOMIC DNA]</scope>
    <source>
        <strain evidence="3">BCC8398</strain>
    </source>
</reference>
<evidence type="ECO:0000256" key="1">
    <source>
        <dbReference type="SAM" id="MobiDB-lite"/>
    </source>
</evidence>
<protein>
    <submittedName>
        <fullName evidence="2">Uncharacterized protein</fullName>
    </submittedName>
</protein>
<reference evidence="2 3" key="1">
    <citation type="submission" date="2013-07" db="EMBL/GenBank/DDBJ databases">
        <title>The Genome Sequence of Cryptococcus heveanensis BCC8398.</title>
        <authorList>
            <consortium name="The Broad Institute Genome Sequencing Platform"/>
            <person name="Cuomo C."/>
            <person name="Litvintseva A."/>
            <person name="Chen Y."/>
            <person name="Heitman J."/>
            <person name="Sun S."/>
            <person name="Springer D."/>
            <person name="Dromer F."/>
            <person name="Young S.K."/>
            <person name="Zeng Q."/>
            <person name="Gargeya S."/>
            <person name="Fitzgerald M."/>
            <person name="Abouelleil A."/>
            <person name="Alvarado L."/>
            <person name="Berlin A.M."/>
            <person name="Chapman S.B."/>
            <person name="Dewar J."/>
            <person name="Goldberg J."/>
            <person name="Griggs A."/>
            <person name="Gujja S."/>
            <person name="Hansen M."/>
            <person name="Howarth C."/>
            <person name="Imamovic A."/>
            <person name="Larimer J."/>
            <person name="McCowan C."/>
            <person name="Murphy C."/>
            <person name="Pearson M."/>
            <person name="Priest M."/>
            <person name="Roberts A."/>
            <person name="Saif S."/>
            <person name="Shea T."/>
            <person name="Sykes S."/>
            <person name="Wortman J."/>
            <person name="Nusbaum C."/>
            <person name="Birren B."/>
        </authorList>
    </citation>
    <scope>NUCLEOTIDE SEQUENCE [LARGE SCALE GENOMIC DNA]</scope>
    <source>
        <strain evidence="2 3">BCC8398</strain>
    </source>
</reference>
<dbReference type="Proteomes" id="UP000092666">
    <property type="component" value="Unassembled WGS sequence"/>
</dbReference>
<feature type="compositionally biased region" description="Low complexity" evidence="1">
    <location>
        <begin position="85"/>
        <end position="99"/>
    </location>
</feature>
<name>A0A1B9H230_9TREE</name>
<evidence type="ECO:0000313" key="3">
    <source>
        <dbReference type="Proteomes" id="UP000092666"/>
    </source>
</evidence>
<gene>
    <name evidence="2" type="ORF">I316_01224</name>
</gene>
<feature type="compositionally biased region" description="Basic and acidic residues" evidence="1">
    <location>
        <begin position="146"/>
        <end position="156"/>
    </location>
</feature>
<dbReference type="AlphaFoldDB" id="A0A1B9H230"/>
<organism evidence="2 3">
    <name type="scientific">Kwoniella heveanensis BCC8398</name>
    <dbReference type="NCBI Taxonomy" id="1296120"/>
    <lineage>
        <taxon>Eukaryota</taxon>
        <taxon>Fungi</taxon>
        <taxon>Dikarya</taxon>
        <taxon>Basidiomycota</taxon>
        <taxon>Agaricomycotina</taxon>
        <taxon>Tremellomycetes</taxon>
        <taxon>Tremellales</taxon>
        <taxon>Cryptococcaceae</taxon>
        <taxon>Kwoniella</taxon>
    </lineage>
</organism>
<accession>A0A1B9H230</accession>
<evidence type="ECO:0000313" key="2">
    <source>
        <dbReference type="EMBL" id="OCF37315.1"/>
    </source>
</evidence>
<feature type="region of interest" description="Disordered" evidence="1">
    <location>
        <begin position="1"/>
        <end position="51"/>
    </location>
</feature>
<feature type="compositionally biased region" description="Low complexity" evidence="1">
    <location>
        <begin position="41"/>
        <end position="51"/>
    </location>
</feature>